<dbReference type="InterPro" id="IPR022776">
    <property type="entry name" value="TRM13/UPF0224_CHHC_Znf_dom"/>
</dbReference>
<dbReference type="InterPro" id="IPR039044">
    <property type="entry name" value="Trm13"/>
</dbReference>
<evidence type="ECO:0000313" key="15">
    <source>
        <dbReference type="Proteomes" id="UP001431209"/>
    </source>
</evidence>
<comment type="caution">
    <text evidence="14">The sequence shown here is derived from an EMBL/GenBank/DDBJ whole genome shotgun (WGS) entry which is preliminary data.</text>
</comment>
<proteinExistence type="inferred from homology"/>
<dbReference type="EMBL" id="JAOPGA020000840">
    <property type="protein sequence ID" value="KAL0482305.1"/>
    <property type="molecule type" value="Genomic_DNA"/>
</dbReference>
<gene>
    <name evidence="14" type="ORF">AKO1_012995</name>
</gene>
<evidence type="ECO:0000256" key="5">
    <source>
        <dbReference type="ARBA" id="ARBA00022694"/>
    </source>
</evidence>
<dbReference type="EC" id="2.1.1.225" evidence="12"/>
<evidence type="ECO:0000256" key="1">
    <source>
        <dbReference type="ARBA" id="ARBA00005265"/>
    </source>
</evidence>
<dbReference type="GO" id="GO:0106050">
    <property type="term" value="F:tRNA 2'-O-methyltransferase activity"/>
    <property type="evidence" value="ECO:0007669"/>
    <property type="project" value="UniProtKB-UniRule"/>
</dbReference>
<keyword evidence="8 12" id="KW-0862">Zinc</keyword>
<comment type="similarity">
    <text evidence="1 12">Belongs to the methyltransferase TRM13 family.</text>
</comment>
<keyword evidence="5 12" id="KW-0819">tRNA processing</keyword>
<comment type="catalytic activity">
    <reaction evidence="9 12">
        <text>cytidine(4) in tRNA(Pro) + S-adenosyl-L-methionine = 2'-O-methylcytidine(4) in tRNA(Pro) + S-adenosyl-L-homocysteine + H(+)</text>
        <dbReference type="Rhea" id="RHEA:32767"/>
        <dbReference type="Rhea" id="RHEA-COMP:10397"/>
        <dbReference type="Rhea" id="RHEA-COMP:10398"/>
        <dbReference type="ChEBI" id="CHEBI:15378"/>
        <dbReference type="ChEBI" id="CHEBI:57856"/>
        <dbReference type="ChEBI" id="CHEBI:59789"/>
        <dbReference type="ChEBI" id="CHEBI:74495"/>
        <dbReference type="ChEBI" id="CHEBI:82748"/>
        <dbReference type="EC" id="2.1.1.225"/>
    </reaction>
</comment>
<comment type="catalytic activity">
    <reaction evidence="11 12">
        <text>adenosine(4) in tRNA(His) + S-adenosyl-L-methionine = 2'-O-methyladenosine(4) in tRNA(His) + S-adenosyl-L-homocysteine + H(+)</text>
        <dbReference type="Rhea" id="RHEA:43196"/>
        <dbReference type="Rhea" id="RHEA-COMP:10401"/>
        <dbReference type="Rhea" id="RHEA-COMP:10402"/>
        <dbReference type="ChEBI" id="CHEBI:15378"/>
        <dbReference type="ChEBI" id="CHEBI:57856"/>
        <dbReference type="ChEBI" id="CHEBI:59789"/>
        <dbReference type="ChEBI" id="CHEBI:74411"/>
        <dbReference type="ChEBI" id="CHEBI:74477"/>
        <dbReference type="EC" id="2.1.1.225"/>
    </reaction>
</comment>
<evidence type="ECO:0000256" key="7">
    <source>
        <dbReference type="ARBA" id="ARBA00022771"/>
    </source>
</evidence>
<dbReference type="PANTHER" id="PTHR12998">
    <property type="entry name" value="TRNA:M(4)X MODIFICATION ENZYME TRM13 HOMOLOG"/>
    <property type="match status" value="1"/>
</dbReference>
<dbReference type="AlphaFoldDB" id="A0AAW2YYS6"/>
<feature type="domain" description="CHHC U11-48K-type" evidence="13">
    <location>
        <begin position="10"/>
        <end position="37"/>
    </location>
</feature>
<evidence type="ECO:0000259" key="13">
    <source>
        <dbReference type="PROSITE" id="PS51800"/>
    </source>
</evidence>
<name>A0AAW2YYS6_9EUKA</name>
<evidence type="ECO:0000313" key="14">
    <source>
        <dbReference type="EMBL" id="KAL0482305.1"/>
    </source>
</evidence>
<evidence type="ECO:0000256" key="3">
    <source>
        <dbReference type="ARBA" id="ARBA00022679"/>
    </source>
</evidence>
<evidence type="ECO:0000256" key="2">
    <source>
        <dbReference type="ARBA" id="ARBA00022603"/>
    </source>
</evidence>
<dbReference type="InterPro" id="IPR007871">
    <property type="entry name" value="Methyltransferase_TRM13"/>
</dbReference>
<dbReference type="GO" id="GO:0030488">
    <property type="term" value="P:tRNA methylation"/>
    <property type="evidence" value="ECO:0007669"/>
    <property type="project" value="InterPro"/>
</dbReference>
<reference evidence="14 15" key="1">
    <citation type="submission" date="2024-03" db="EMBL/GenBank/DDBJ databases">
        <title>The Acrasis kona genome and developmental transcriptomes reveal deep origins of eukaryotic multicellular pathways.</title>
        <authorList>
            <person name="Sheikh S."/>
            <person name="Fu C.-J."/>
            <person name="Brown M.W."/>
            <person name="Baldauf S.L."/>
        </authorList>
    </citation>
    <scope>NUCLEOTIDE SEQUENCE [LARGE SCALE GENOMIC DNA]</scope>
    <source>
        <strain evidence="14 15">ATCC MYA-3509</strain>
    </source>
</reference>
<evidence type="ECO:0000256" key="6">
    <source>
        <dbReference type="ARBA" id="ARBA00022723"/>
    </source>
</evidence>
<evidence type="ECO:0000256" key="10">
    <source>
        <dbReference type="ARBA" id="ARBA00048635"/>
    </source>
</evidence>
<organism evidence="14 15">
    <name type="scientific">Acrasis kona</name>
    <dbReference type="NCBI Taxonomy" id="1008807"/>
    <lineage>
        <taxon>Eukaryota</taxon>
        <taxon>Discoba</taxon>
        <taxon>Heterolobosea</taxon>
        <taxon>Tetramitia</taxon>
        <taxon>Eutetramitia</taxon>
        <taxon>Acrasidae</taxon>
        <taxon>Acrasis</taxon>
    </lineage>
</organism>
<keyword evidence="6 12" id="KW-0479">Metal-binding</keyword>
<keyword evidence="3 12" id="KW-0808">Transferase</keyword>
<dbReference type="GO" id="GO:0008270">
    <property type="term" value="F:zinc ion binding"/>
    <property type="evidence" value="ECO:0007669"/>
    <property type="project" value="UniProtKB-KW"/>
</dbReference>
<keyword evidence="4 12" id="KW-0949">S-adenosyl-L-methionine</keyword>
<evidence type="ECO:0000256" key="12">
    <source>
        <dbReference type="RuleBase" id="RU367103"/>
    </source>
</evidence>
<dbReference type="PROSITE" id="PS51800">
    <property type="entry name" value="ZF_CHHC_U11_48K"/>
    <property type="match status" value="1"/>
</dbReference>
<keyword evidence="15" id="KW-1185">Reference proteome</keyword>
<comment type="function">
    <text evidence="12">tRNA methylase which 2'-O-methylates cytidine(4) in tRNA(Pro) and tRNA(Gly)(GCC), and adenosine(4) in tRNA(His).</text>
</comment>
<dbReference type="Pfam" id="PF05253">
    <property type="entry name" value="zf-U11-48K"/>
    <property type="match status" value="1"/>
</dbReference>
<evidence type="ECO:0000256" key="11">
    <source>
        <dbReference type="ARBA" id="ARBA00049393"/>
    </source>
</evidence>
<protein>
    <recommendedName>
        <fullName evidence="12">tRNA:m(4)X modification enzyme TRM13</fullName>
        <ecNumber evidence="12">2.1.1.225</ecNumber>
    </recommendedName>
</protein>
<dbReference type="PANTHER" id="PTHR12998:SF0">
    <property type="entry name" value="TRNA:M(4)X MODIFICATION ENZYME TRM13 HOMOLOG"/>
    <property type="match status" value="1"/>
</dbReference>
<dbReference type="Pfam" id="PF05206">
    <property type="entry name" value="TRM13"/>
    <property type="match status" value="1"/>
</dbReference>
<sequence>MHTTGVTSTRIQCPIDPSHTIPKDDVESHLWKCNAKKRKDGLMSQHYFKKNINSGLLQDDLDRDIIFIRKKFTKNKEKESNLSQMLNTIDKEVFSALLSKISHVYSLLFENYSISSEHYKPKLLTSDKFKKISKKHGEQQLCMIDLLYRNNCLSYDCDYVEFGCGSARLSYMIKQAVHVVQPEVSLEDPQQFILVDRAIIHNKSDVHISHLNDDSEQYAQVDRITIDISDLLFDKVPLRHETDRLCVISKHLCGVATDLTLRCITESRQENKPLKAIFIALCCHQCCSYKSYIKRYNISEQDFEYIKLLTSWGIGFRDGIDNKKHDQLPSKIDLTADERCKVGEQCKRIIDMGRIEYLNHNGYNSNLIYYCDKNVSPENVLLMATPMALVPTTE</sequence>
<comment type="catalytic activity">
    <reaction evidence="10 12">
        <text>cytidine(4) in tRNA(Gly)(GCC) + S-adenosyl-L-methionine = 2'-O-methylcytidine(4) in tRNA(Gly)(GCC) + S-adenosyl-L-homocysteine + H(+)</text>
        <dbReference type="Rhea" id="RHEA:43192"/>
        <dbReference type="Rhea" id="RHEA-COMP:10399"/>
        <dbReference type="Rhea" id="RHEA-COMP:10400"/>
        <dbReference type="ChEBI" id="CHEBI:15378"/>
        <dbReference type="ChEBI" id="CHEBI:57856"/>
        <dbReference type="ChEBI" id="CHEBI:59789"/>
        <dbReference type="ChEBI" id="CHEBI:74495"/>
        <dbReference type="ChEBI" id="CHEBI:82748"/>
        <dbReference type="EC" id="2.1.1.225"/>
    </reaction>
</comment>
<evidence type="ECO:0000256" key="8">
    <source>
        <dbReference type="ARBA" id="ARBA00022833"/>
    </source>
</evidence>
<keyword evidence="2 12" id="KW-0489">Methyltransferase</keyword>
<accession>A0AAW2YYS6</accession>
<evidence type="ECO:0000256" key="4">
    <source>
        <dbReference type="ARBA" id="ARBA00022691"/>
    </source>
</evidence>
<dbReference type="Proteomes" id="UP001431209">
    <property type="component" value="Unassembled WGS sequence"/>
</dbReference>
<keyword evidence="7 12" id="KW-0863">Zinc-finger</keyword>
<evidence type="ECO:0000256" key="9">
    <source>
        <dbReference type="ARBA" id="ARBA00048165"/>
    </source>
</evidence>